<feature type="domain" description="PhoU" evidence="1">
    <location>
        <begin position="17"/>
        <end position="54"/>
    </location>
</feature>
<accession>A0ABS4W6W1</accession>
<dbReference type="Proteomes" id="UP001519295">
    <property type="component" value="Unassembled WGS sequence"/>
</dbReference>
<evidence type="ECO:0000259" key="1">
    <source>
        <dbReference type="Pfam" id="PF01895"/>
    </source>
</evidence>
<dbReference type="InterPro" id="IPR026022">
    <property type="entry name" value="PhoU_dom"/>
</dbReference>
<dbReference type="RefSeq" id="WP_210037004.1">
    <property type="nucleotide sequence ID" value="NZ_JAGINU010000004.1"/>
</dbReference>
<evidence type="ECO:0000313" key="3">
    <source>
        <dbReference type="Proteomes" id="UP001519295"/>
    </source>
</evidence>
<keyword evidence="3" id="KW-1185">Reference proteome</keyword>
<gene>
    <name evidence="2" type="ORF">JOF36_007725</name>
</gene>
<organism evidence="2 3">
    <name type="scientific">Pseudonocardia parietis</name>
    <dbReference type="NCBI Taxonomy" id="570936"/>
    <lineage>
        <taxon>Bacteria</taxon>
        <taxon>Bacillati</taxon>
        <taxon>Actinomycetota</taxon>
        <taxon>Actinomycetes</taxon>
        <taxon>Pseudonocardiales</taxon>
        <taxon>Pseudonocardiaceae</taxon>
        <taxon>Pseudonocardia</taxon>
    </lineage>
</organism>
<reference evidence="2 3" key="1">
    <citation type="submission" date="2021-03" db="EMBL/GenBank/DDBJ databases">
        <title>Sequencing the genomes of 1000 actinobacteria strains.</title>
        <authorList>
            <person name="Klenk H.-P."/>
        </authorList>
    </citation>
    <scope>NUCLEOTIDE SEQUENCE [LARGE SCALE GENOMIC DNA]</scope>
    <source>
        <strain evidence="2 3">DSM 45256</strain>
    </source>
</reference>
<protein>
    <submittedName>
        <fullName evidence="2">Phosphate uptake regulator</fullName>
    </submittedName>
</protein>
<dbReference type="Gene3D" id="1.20.58.220">
    <property type="entry name" value="Phosphate transport system protein phou homolog 2, domain 2"/>
    <property type="match status" value="1"/>
</dbReference>
<dbReference type="Pfam" id="PF01895">
    <property type="entry name" value="PhoU"/>
    <property type="match status" value="1"/>
</dbReference>
<proteinExistence type="predicted"/>
<comment type="caution">
    <text evidence="2">The sequence shown here is derived from an EMBL/GenBank/DDBJ whole genome shotgun (WGS) entry which is preliminary data.</text>
</comment>
<dbReference type="EMBL" id="JAGINU010000004">
    <property type="protein sequence ID" value="MBP2371952.1"/>
    <property type="molecule type" value="Genomic_DNA"/>
</dbReference>
<name>A0ABS4W6W1_9PSEU</name>
<sequence>MRELFHGDLEQLGSGLATMCGLAADALDNAARALLHTDLALAEQVIDNDDTIDTHRARWAGHAEQLLAL</sequence>
<dbReference type="InterPro" id="IPR038078">
    <property type="entry name" value="PhoU-like_sf"/>
</dbReference>
<evidence type="ECO:0000313" key="2">
    <source>
        <dbReference type="EMBL" id="MBP2371952.1"/>
    </source>
</evidence>
<dbReference type="SUPFAM" id="SSF109755">
    <property type="entry name" value="PhoU-like"/>
    <property type="match status" value="1"/>
</dbReference>